<dbReference type="InterPro" id="IPR051396">
    <property type="entry name" value="Bact_Antivir_Def_Nuclease"/>
</dbReference>
<dbReference type="GO" id="GO:0006302">
    <property type="term" value="P:double-strand break repair"/>
    <property type="evidence" value="ECO:0007669"/>
    <property type="project" value="InterPro"/>
</dbReference>
<dbReference type="Pfam" id="PF13304">
    <property type="entry name" value="AAA_21"/>
    <property type="match status" value="1"/>
</dbReference>
<feature type="compositionally biased region" description="Polar residues" evidence="1">
    <location>
        <begin position="245"/>
        <end position="268"/>
    </location>
</feature>
<reference evidence="4" key="1">
    <citation type="submission" date="2022-01" db="EMBL/GenBank/DDBJ databases">
        <title>Complete genome of Methanomicrobium antiquum DSM 21220.</title>
        <authorList>
            <person name="Chen S.-C."/>
            <person name="You Y.-T."/>
            <person name="Zhou Y.-Z."/>
            <person name="Lai M.-C."/>
        </authorList>
    </citation>
    <scope>NUCLEOTIDE SEQUENCE</scope>
    <source>
        <strain evidence="4">DSM 21220</strain>
    </source>
</reference>
<feature type="region of interest" description="Disordered" evidence="1">
    <location>
        <begin position="238"/>
        <end position="268"/>
    </location>
</feature>
<evidence type="ECO:0000313" key="5">
    <source>
        <dbReference type="Proteomes" id="UP001218895"/>
    </source>
</evidence>
<dbReference type="GO" id="GO:0005524">
    <property type="term" value="F:ATP binding"/>
    <property type="evidence" value="ECO:0007669"/>
    <property type="project" value="InterPro"/>
</dbReference>
<dbReference type="EMBL" id="CP091092">
    <property type="protein sequence ID" value="WFN36974.1"/>
    <property type="molecule type" value="Genomic_DNA"/>
</dbReference>
<dbReference type="PANTHER" id="PTHR43581">
    <property type="entry name" value="ATP/GTP PHOSPHATASE"/>
    <property type="match status" value="1"/>
</dbReference>
<protein>
    <submittedName>
        <fullName evidence="4">AAA family ATPase</fullName>
    </submittedName>
</protein>
<dbReference type="InterPro" id="IPR003959">
    <property type="entry name" value="ATPase_AAA_core"/>
</dbReference>
<dbReference type="GO" id="GO:0016887">
    <property type="term" value="F:ATP hydrolysis activity"/>
    <property type="evidence" value="ECO:0007669"/>
    <property type="project" value="InterPro"/>
</dbReference>
<proteinExistence type="predicted"/>
<evidence type="ECO:0000256" key="1">
    <source>
        <dbReference type="SAM" id="MobiDB-lite"/>
    </source>
</evidence>
<dbReference type="SUPFAM" id="SSF52540">
    <property type="entry name" value="P-loop containing nucleoside triphosphate hydrolases"/>
    <property type="match status" value="1"/>
</dbReference>
<dbReference type="InterPro" id="IPR027417">
    <property type="entry name" value="P-loop_NTPase"/>
</dbReference>
<gene>
    <name evidence="4" type="ORF">L1994_00845</name>
</gene>
<feature type="domain" description="ATPase AAA-type core" evidence="2">
    <location>
        <begin position="485"/>
        <end position="601"/>
    </location>
</feature>
<evidence type="ECO:0000259" key="2">
    <source>
        <dbReference type="Pfam" id="PF13304"/>
    </source>
</evidence>
<sequence>MALKTLIITPAGEDKIWDRDANLDANRHIKAENAFTGRFAQRCHEYSIKFYPEDRVILSPKYGFVLPHEEILNYSENTFKESKIEYDTIEINAESDGLLNYERIIFLGNRKEHSEYIQIVSKIFSDKWVEYPLLDSENTEEMLGRLIDSITRNSPLRFNRIKPEYIEITGLFGKFNHKIPIDDSENISIITAPNGYGKTTILRLLRAVFLGNLREIKDIPFENLKIIFSLDEQRKKQKSGEESVLSDQNSPQTKPASTGLSQNIPSVDIQSDNKKRTLSIKKSLGKMIGKKLPLGDMWSLHFISETPDGDEIEYTVNPDNFDEEETSWELSRIIPPVPVKFISAQRLWQNAESCEGREGDLLACHAGGVRRSYELTILNYSEDIMRRIQAMLSDYAASTQQLDATYPSRYMELCYKMEREILPPARTITEKLLKIRLEQKKLKDLGFLSYNPKVWDVSEIPEADIEGDTGVLAALSLYIDDTEKKYLIFSDLEKKIDLLLQIINSLFLNLSFEIRADRGFYFMVSDHEQIAPERLSSGEQNQLVMYYDLIFFTDPGTLVLVDEPEISLHIVWQRLYLEYIKKITNITGSNFMIATHSPQLIHTNWEYTVDLSGEDGEGIDG</sequence>
<dbReference type="KEGG" id="manq:L1994_00845"/>
<feature type="domain" description="Rad50/SbcC-type AAA" evidence="3">
    <location>
        <begin position="172"/>
        <end position="288"/>
    </location>
</feature>
<dbReference type="AlphaFoldDB" id="A0AAF0FQY9"/>
<evidence type="ECO:0000259" key="3">
    <source>
        <dbReference type="Pfam" id="PF13476"/>
    </source>
</evidence>
<dbReference type="Pfam" id="PF13476">
    <property type="entry name" value="AAA_23"/>
    <property type="match status" value="1"/>
</dbReference>
<dbReference type="PANTHER" id="PTHR43581:SF2">
    <property type="entry name" value="EXCINUCLEASE ATPASE SUBUNIT"/>
    <property type="match status" value="1"/>
</dbReference>
<dbReference type="GeneID" id="79948899"/>
<keyword evidence="5" id="KW-1185">Reference proteome</keyword>
<name>A0AAF0FQY9_9EURY</name>
<dbReference type="RefSeq" id="WP_278099811.1">
    <property type="nucleotide sequence ID" value="NZ_CP091092.1"/>
</dbReference>
<dbReference type="InterPro" id="IPR038729">
    <property type="entry name" value="Rad50/SbcC_AAA"/>
</dbReference>
<evidence type="ECO:0000313" key="4">
    <source>
        <dbReference type="EMBL" id="WFN36974.1"/>
    </source>
</evidence>
<organism evidence="4 5">
    <name type="scientific">Methanomicrobium antiquum</name>
    <dbReference type="NCBI Taxonomy" id="487686"/>
    <lineage>
        <taxon>Archaea</taxon>
        <taxon>Methanobacteriati</taxon>
        <taxon>Methanobacteriota</taxon>
        <taxon>Stenosarchaea group</taxon>
        <taxon>Methanomicrobia</taxon>
        <taxon>Methanomicrobiales</taxon>
        <taxon>Methanomicrobiaceae</taxon>
        <taxon>Methanomicrobium</taxon>
    </lineage>
</organism>
<accession>A0AAF0FQY9</accession>
<dbReference type="Gene3D" id="3.40.50.300">
    <property type="entry name" value="P-loop containing nucleotide triphosphate hydrolases"/>
    <property type="match status" value="2"/>
</dbReference>
<dbReference type="Proteomes" id="UP001218895">
    <property type="component" value="Chromosome"/>
</dbReference>